<evidence type="ECO:0000259" key="7">
    <source>
        <dbReference type="Pfam" id="PF08281"/>
    </source>
</evidence>
<dbReference type="Gene3D" id="1.10.1740.10">
    <property type="match status" value="1"/>
</dbReference>
<dbReference type="InterPro" id="IPR013249">
    <property type="entry name" value="RNA_pol_sigma70_r4_t2"/>
</dbReference>
<dbReference type="PANTHER" id="PTHR43133:SF8">
    <property type="entry name" value="RNA POLYMERASE SIGMA FACTOR HI_1459-RELATED"/>
    <property type="match status" value="1"/>
</dbReference>
<reference evidence="8" key="1">
    <citation type="submission" date="2018-05" db="EMBL/GenBank/DDBJ databases">
        <authorList>
            <person name="Lanie J.A."/>
            <person name="Ng W.-L."/>
            <person name="Kazmierczak K.M."/>
            <person name="Andrzejewski T.M."/>
            <person name="Davidsen T.M."/>
            <person name="Wayne K.J."/>
            <person name="Tettelin H."/>
            <person name="Glass J.I."/>
            <person name="Rusch D."/>
            <person name="Podicherti R."/>
            <person name="Tsui H.-C.T."/>
            <person name="Winkler M.E."/>
        </authorList>
    </citation>
    <scope>NUCLEOTIDE SEQUENCE</scope>
</reference>
<sequence length="179" mass="21219">MIARFQAGDENAYIELVNRFRDRLINFVFQFLGDREQSEDVVQDTMLKLYVKKHYYREIAKFSTWIYTIARNLANTELRKRKRRKTTLLSQMTRDERDYDLPAIQPETGQEVQSEFAEKRIQAAIHALPEHFKTVIILRDIQELSYDDISSIVNVPLGTVKSRINRARLQLQVDLKDLR</sequence>
<dbReference type="InterPro" id="IPR036388">
    <property type="entry name" value="WH-like_DNA-bd_sf"/>
</dbReference>
<evidence type="ECO:0008006" key="9">
    <source>
        <dbReference type="Google" id="ProtNLM"/>
    </source>
</evidence>
<dbReference type="Pfam" id="PF08281">
    <property type="entry name" value="Sigma70_r4_2"/>
    <property type="match status" value="1"/>
</dbReference>
<dbReference type="InterPro" id="IPR013324">
    <property type="entry name" value="RNA_pol_sigma_r3/r4-like"/>
</dbReference>
<keyword evidence="4" id="KW-0238">DNA-binding</keyword>
<dbReference type="InterPro" id="IPR007627">
    <property type="entry name" value="RNA_pol_sigma70_r2"/>
</dbReference>
<dbReference type="GO" id="GO:0006352">
    <property type="term" value="P:DNA-templated transcription initiation"/>
    <property type="evidence" value="ECO:0007669"/>
    <property type="project" value="InterPro"/>
</dbReference>
<dbReference type="AlphaFoldDB" id="A0A381NU32"/>
<evidence type="ECO:0000256" key="5">
    <source>
        <dbReference type="ARBA" id="ARBA00023163"/>
    </source>
</evidence>
<protein>
    <recommendedName>
        <fullName evidence="9">RNA polymerase subunit sigma-24</fullName>
    </recommendedName>
</protein>
<dbReference type="Gene3D" id="1.10.10.10">
    <property type="entry name" value="Winged helix-like DNA-binding domain superfamily/Winged helix DNA-binding domain"/>
    <property type="match status" value="1"/>
</dbReference>
<evidence type="ECO:0000256" key="4">
    <source>
        <dbReference type="ARBA" id="ARBA00023125"/>
    </source>
</evidence>
<proteinExistence type="inferred from homology"/>
<keyword evidence="3" id="KW-0731">Sigma factor</keyword>
<accession>A0A381NU32</accession>
<dbReference type="SUPFAM" id="SSF88659">
    <property type="entry name" value="Sigma3 and sigma4 domains of RNA polymerase sigma factors"/>
    <property type="match status" value="1"/>
</dbReference>
<feature type="domain" description="RNA polymerase sigma-70 region 2" evidence="6">
    <location>
        <begin position="16"/>
        <end position="84"/>
    </location>
</feature>
<comment type="similarity">
    <text evidence="1">Belongs to the sigma-70 factor family. ECF subfamily.</text>
</comment>
<dbReference type="Pfam" id="PF04542">
    <property type="entry name" value="Sigma70_r2"/>
    <property type="match status" value="1"/>
</dbReference>
<keyword evidence="2" id="KW-0805">Transcription regulation</keyword>
<name>A0A381NU32_9ZZZZ</name>
<keyword evidence="5" id="KW-0804">Transcription</keyword>
<gene>
    <name evidence="8" type="ORF">METZ01_LOCUS10488</name>
</gene>
<dbReference type="GO" id="GO:0016987">
    <property type="term" value="F:sigma factor activity"/>
    <property type="evidence" value="ECO:0007669"/>
    <property type="project" value="UniProtKB-KW"/>
</dbReference>
<dbReference type="GO" id="GO:0003677">
    <property type="term" value="F:DNA binding"/>
    <property type="evidence" value="ECO:0007669"/>
    <property type="project" value="UniProtKB-KW"/>
</dbReference>
<dbReference type="NCBIfam" id="TIGR02937">
    <property type="entry name" value="sigma70-ECF"/>
    <property type="match status" value="1"/>
</dbReference>
<organism evidence="8">
    <name type="scientific">marine metagenome</name>
    <dbReference type="NCBI Taxonomy" id="408172"/>
    <lineage>
        <taxon>unclassified sequences</taxon>
        <taxon>metagenomes</taxon>
        <taxon>ecological metagenomes</taxon>
    </lineage>
</organism>
<dbReference type="EMBL" id="UINC01000569">
    <property type="protein sequence ID" value="SUZ57634.1"/>
    <property type="molecule type" value="Genomic_DNA"/>
</dbReference>
<feature type="domain" description="RNA polymerase sigma factor 70 region 4 type 2" evidence="7">
    <location>
        <begin position="120"/>
        <end position="171"/>
    </location>
</feature>
<dbReference type="PANTHER" id="PTHR43133">
    <property type="entry name" value="RNA POLYMERASE ECF-TYPE SIGMA FACTO"/>
    <property type="match status" value="1"/>
</dbReference>
<dbReference type="InterPro" id="IPR039425">
    <property type="entry name" value="RNA_pol_sigma-70-like"/>
</dbReference>
<dbReference type="InterPro" id="IPR013325">
    <property type="entry name" value="RNA_pol_sigma_r2"/>
</dbReference>
<evidence type="ECO:0000313" key="8">
    <source>
        <dbReference type="EMBL" id="SUZ57634.1"/>
    </source>
</evidence>
<evidence type="ECO:0000256" key="3">
    <source>
        <dbReference type="ARBA" id="ARBA00023082"/>
    </source>
</evidence>
<dbReference type="CDD" id="cd06171">
    <property type="entry name" value="Sigma70_r4"/>
    <property type="match status" value="1"/>
</dbReference>
<dbReference type="SUPFAM" id="SSF88946">
    <property type="entry name" value="Sigma2 domain of RNA polymerase sigma factors"/>
    <property type="match status" value="1"/>
</dbReference>
<dbReference type="InterPro" id="IPR014284">
    <property type="entry name" value="RNA_pol_sigma-70_dom"/>
</dbReference>
<evidence type="ECO:0000259" key="6">
    <source>
        <dbReference type="Pfam" id="PF04542"/>
    </source>
</evidence>
<evidence type="ECO:0000256" key="1">
    <source>
        <dbReference type="ARBA" id="ARBA00010641"/>
    </source>
</evidence>
<evidence type="ECO:0000256" key="2">
    <source>
        <dbReference type="ARBA" id="ARBA00023015"/>
    </source>
</evidence>